<dbReference type="RefSeq" id="WP_025441752.1">
    <property type="nucleotide sequence ID" value="NZ_CP118930.1"/>
</dbReference>
<dbReference type="InterPro" id="IPR034139">
    <property type="entry name" value="TOPRIM_OLD"/>
</dbReference>
<proteinExistence type="predicted"/>
<feature type="domain" description="OLD protein-like TOPRIM" evidence="1">
    <location>
        <begin position="38"/>
        <end position="101"/>
    </location>
</feature>
<gene>
    <name evidence="2" type="ORF">F0254_26035</name>
</gene>
<dbReference type="Proteomes" id="UP000532247">
    <property type="component" value="Unassembled WGS sequence"/>
</dbReference>
<dbReference type="AlphaFoldDB" id="A0A7Y4B816"/>
<sequence length="236" mass="26816">MPDRRDKLEADALDELRGQLEQWEIASKESALEQCIYLFVEGESEELAFRILLEEGLGVDFEKLGVVVANYNGIGNLKHTLRLMNLTLSHERPMIFTFDDDNKSLISGLGQQPDNIYLFKVPSSPVVTLPNGDRGGSFEESFKASDFINALFDTTLLKRNPQVNKQQFIASFDPALPFYDQSVKYLRAQNLQSYLPSKIEIAEHMATECDPEPETYVKLAELIKRIRSENPVQVKI</sequence>
<accession>A0A7Y4B816</accession>
<evidence type="ECO:0000313" key="3">
    <source>
        <dbReference type="Proteomes" id="UP000532247"/>
    </source>
</evidence>
<reference evidence="2 3" key="1">
    <citation type="submission" date="2019-09" db="EMBL/GenBank/DDBJ databases">
        <title>Draft genome sequencing and comparative genomics of hatchery-associated Vibrios.</title>
        <authorList>
            <person name="Kehlet-Delgado H."/>
            <person name="Mueller R.S."/>
        </authorList>
    </citation>
    <scope>NUCLEOTIDE SEQUENCE [LARGE SCALE GENOMIC DNA]</scope>
    <source>
        <strain evidence="2 3">081416A</strain>
    </source>
</reference>
<organism evidence="2 3">
    <name type="scientific">Vibrio alginolyticus</name>
    <dbReference type="NCBI Taxonomy" id="663"/>
    <lineage>
        <taxon>Bacteria</taxon>
        <taxon>Pseudomonadati</taxon>
        <taxon>Pseudomonadota</taxon>
        <taxon>Gammaproteobacteria</taxon>
        <taxon>Vibrionales</taxon>
        <taxon>Vibrionaceae</taxon>
        <taxon>Vibrio</taxon>
    </lineage>
</organism>
<dbReference type="EMBL" id="VTYF01000047">
    <property type="protein sequence ID" value="NOI12240.1"/>
    <property type="molecule type" value="Genomic_DNA"/>
</dbReference>
<protein>
    <recommendedName>
        <fullName evidence="1">OLD protein-like TOPRIM domain-containing protein</fullName>
    </recommendedName>
</protein>
<evidence type="ECO:0000313" key="2">
    <source>
        <dbReference type="EMBL" id="NOI12240.1"/>
    </source>
</evidence>
<comment type="caution">
    <text evidence="2">The sequence shown here is derived from an EMBL/GenBank/DDBJ whole genome shotgun (WGS) entry which is preliminary data.</text>
</comment>
<evidence type="ECO:0000259" key="1">
    <source>
        <dbReference type="Pfam" id="PF20469"/>
    </source>
</evidence>
<name>A0A7Y4B816_VIBAL</name>
<dbReference type="Pfam" id="PF20469">
    <property type="entry name" value="OLD-like_TOPRIM"/>
    <property type="match status" value="1"/>
</dbReference>